<gene>
    <name evidence="3" type="primary">LOC103606513</name>
</gene>
<organism evidence="2 3">
    <name type="scientific">Galeopterus variegatus</name>
    <name type="common">Malayan flying lemur</name>
    <name type="synonym">Cynocephalus variegatus</name>
    <dbReference type="NCBI Taxonomy" id="482537"/>
    <lineage>
        <taxon>Eukaryota</taxon>
        <taxon>Metazoa</taxon>
        <taxon>Chordata</taxon>
        <taxon>Craniata</taxon>
        <taxon>Vertebrata</taxon>
        <taxon>Euteleostomi</taxon>
        <taxon>Mammalia</taxon>
        <taxon>Eutheria</taxon>
        <taxon>Euarchontoglires</taxon>
        <taxon>Dermoptera</taxon>
        <taxon>Cynocephalidae</taxon>
        <taxon>Galeopterus</taxon>
    </lineage>
</organism>
<dbReference type="InterPro" id="IPR004000">
    <property type="entry name" value="Actin"/>
</dbReference>
<evidence type="ECO:0000256" key="1">
    <source>
        <dbReference type="RuleBase" id="RU000487"/>
    </source>
</evidence>
<evidence type="ECO:0000313" key="3">
    <source>
        <dbReference type="RefSeq" id="XP_008589321.1"/>
    </source>
</evidence>
<sequence>MFDPHILDVPDVILDTGSGVCKSGLSGEIGPNHVISSFLGHPKFNMPSARDNTKKCSMGGAASHSYKAFYLHYPIVRGLIMHWNNMEKLWEHIFERKLGVKPCQQPVLMTEPSLNLLEIQEKTAEMMFENFNVPAFYLSNHAVVALYASACVTGLVVDSGDGVTCTVTIFESYCLPHAVTKICVVVGWDITEHLTQLLFASGCIFPGTLDEALVDDIKKNLCYVALEPEKELCKRPVEIQMEYRLPDRNVIQIGAKPYQVPEDLFLPDQLGIHNLGLSKMVFSSIMKCDRDIQKKLFAQIVLSGGTTLFPGLEEGLMREVEQLAFKGTPIKITASPDRCFSAWIGASVMTSVSIFKQMWVTSEDFKEFGASVVHRRCF</sequence>
<dbReference type="Gene3D" id="3.90.640.10">
    <property type="entry name" value="Actin, Chain A, domain 4"/>
    <property type="match status" value="1"/>
</dbReference>
<proteinExistence type="inferred from homology"/>
<accession>A0ABM0S8Y0</accession>
<dbReference type="RefSeq" id="XP_008589321.1">
    <property type="nucleotide sequence ID" value="XM_008591099.1"/>
</dbReference>
<dbReference type="PRINTS" id="PR00190">
    <property type="entry name" value="ACTIN"/>
</dbReference>
<name>A0ABM0S8Y0_GALVR</name>
<dbReference type="PANTHER" id="PTHR11937">
    <property type="entry name" value="ACTIN"/>
    <property type="match status" value="1"/>
</dbReference>
<dbReference type="Gene3D" id="3.30.420.40">
    <property type="match status" value="2"/>
</dbReference>
<dbReference type="SUPFAM" id="SSF53067">
    <property type="entry name" value="Actin-like ATPase domain"/>
    <property type="match status" value="2"/>
</dbReference>
<dbReference type="Pfam" id="PF00022">
    <property type="entry name" value="Actin"/>
    <property type="match status" value="1"/>
</dbReference>
<dbReference type="Proteomes" id="UP000694923">
    <property type="component" value="Unplaced"/>
</dbReference>
<protein>
    <submittedName>
        <fullName evidence="3">Actin-related protein T1-like</fullName>
    </submittedName>
</protein>
<dbReference type="SMART" id="SM00268">
    <property type="entry name" value="ACTIN"/>
    <property type="match status" value="1"/>
</dbReference>
<dbReference type="GeneID" id="103606513"/>
<reference evidence="3" key="1">
    <citation type="submission" date="2025-08" db="UniProtKB">
        <authorList>
            <consortium name="RefSeq"/>
        </authorList>
    </citation>
    <scope>IDENTIFICATION</scope>
</reference>
<dbReference type="InterPro" id="IPR043129">
    <property type="entry name" value="ATPase_NBD"/>
</dbReference>
<evidence type="ECO:0000313" key="2">
    <source>
        <dbReference type="Proteomes" id="UP000694923"/>
    </source>
</evidence>
<keyword evidence="2" id="KW-1185">Reference proteome</keyword>
<comment type="similarity">
    <text evidence="1">Belongs to the actin family.</text>
</comment>